<comment type="pathway">
    <text evidence="1">Lipid metabolism.</text>
</comment>
<feature type="region of interest" description="Disordered" evidence="6">
    <location>
        <begin position="248"/>
        <end position="320"/>
    </location>
</feature>
<evidence type="ECO:0000256" key="2">
    <source>
        <dbReference type="ARBA" id="ARBA00022516"/>
    </source>
</evidence>
<evidence type="ECO:0000256" key="4">
    <source>
        <dbReference type="ARBA" id="ARBA00023098"/>
    </source>
</evidence>
<proteinExistence type="predicted"/>
<dbReference type="SMART" id="SM00563">
    <property type="entry name" value="PlsC"/>
    <property type="match status" value="1"/>
</dbReference>
<dbReference type="PANTHER" id="PTHR10434:SF64">
    <property type="entry name" value="1-ACYL-SN-GLYCEROL-3-PHOSPHATE ACYLTRANSFERASE-RELATED"/>
    <property type="match status" value="1"/>
</dbReference>
<keyword evidence="4" id="KW-0443">Lipid metabolism</keyword>
<evidence type="ECO:0000259" key="8">
    <source>
        <dbReference type="SMART" id="SM00563"/>
    </source>
</evidence>
<evidence type="ECO:0000313" key="10">
    <source>
        <dbReference type="Proteomes" id="UP000603708"/>
    </source>
</evidence>
<feature type="domain" description="Phospholipid/glycerol acyltransferase" evidence="8">
    <location>
        <begin position="91"/>
        <end position="203"/>
    </location>
</feature>
<dbReference type="GO" id="GO:0006654">
    <property type="term" value="P:phosphatidic acid biosynthetic process"/>
    <property type="evidence" value="ECO:0007669"/>
    <property type="project" value="TreeGrafter"/>
</dbReference>
<evidence type="ECO:0000256" key="7">
    <source>
        <dbReference type="SAM" id="Phobius"/>
    </source>
</evidence>
<keyword evidence="5 9" id="KW-0012">Acyltransferase</keyword>
<dbReference type="Proteomes" id="UP000603708">
    <property type="component" value="Unassembled WGS sequence"/>
</dbReference>
<dbReference type="InterPro" id="IPR002123">
    <property type="entry name" value="Plipid/glycerol_acylTrfase"/>
</dbReference>
<protein>
    <submittedName>
        <fullName evidence="9">1-acyl-sn-glycerol-3-phosphate acyltransferase</fullName>
    </submittedName>
</protein>
<evidence type="ECO:0000256" key="3">
    <source>
        <dbReference type="ARBA" id="ARBA00022679"/>
    </source>
</evidence>
<dbReference type="SUPFAM" id="SSF69593">
    <property type="entry name" value="Glycerol-3-phosphate (1)-acyltransferase"/>
    <property type="match status" value="1"/>
</dbReference>
<comment type="caution">
    <text evidence="9">The sequence shown here is derived from an EMBL/GenBank/DDBJ whole genome shotgun (WGS) entry which is preliminary data.</text>
</comment>
<evidence type="ECO:0000313" key="9">
    <source>
        <dbReference type="EMBL" id="GHH71525.1"/>
    </source>
</evidence>
<evidence type="ECO:0000256" key="1">
    <source>
        <dbReference type="ARBA" id="ARBA00005189"/>
    </source>
</evidence>
<keyword evidence="3" id="KW-0808">Transferase</keyword>
<keyword evidence="10" id="KW-1185">Reference proteome</keyword>
<dbReference type="Pfam" id="PF01553">
    <property type="entry name" value="Acyltransferase"/>
    <property type="match status" value="1"/>
</dbReference>
<dbReference type="EMBL" id="BNCD01000002">
    <property type="protein sequence ID" value="GHH71525.1"/>
    <property type="molecule type" value="Genomic_DNA"/>
</dbReference>
<sequence length="320" mass="32825">MSTWQPTSTCTPAACIPGAAGRAAAAGVPRALLRLAALAAVLGTGIVLSPAVLRCPRGPRERLVRLWCRTLVRAIGVRTRVSGEIAATGGVLVVANHISWLDVPLLAALRPARMLAKSQVRGWPVAGALAATGRTLFIDRTRPRALPRAVREIAGALRAGSAVAAFPEGSTWCGRDRGAVRRAVFQAALDAAVPVQPVRLRYADAHGARSTAAAFIGADTLLESVWRIARARGLVAHVRVRTALAPAGHPDRRSLARAAQDALGDTAPAGAEPDGTVPGCPEPGCPEPAGAGRGSRAAHPAGRAGAVPRGMSSAIPASRV</sequence>
<evidence type="ECO:0000256" key="6">
    <source>
        <dbReference type="SAM" id="MobiDB-lite"/>
    </source>
</evidence>
<dbReference type="GO" id="GO:0003841">
    <property type="term" value="F:1-acylglycerol-3-phosphate O-acyltransferase activity"/>
    <property type="evidence" value="ECO:0007669"/>
    <property type="project" value="TreeGrafter"/>
</dbReference>
<keyword evidence="7" id="KW-0812">Transmembrane</keyword>
<dbReference type="PANTHER" id="PTHR10434">
    <property type="entry name" value="1-ACYL-SN-GLYCEROL-3-PHOSPHATE ACYLTRANSFERASE"/>
    <property type="match status" value="1"/>
</dbReference>
<keyword evidence="7" id="KW-0472">Membrane</keyword>
<accession>A0A919FS85</accession>
<keyword evidence="7" id="KW-1133">Transmembrane helix</keyword>
<dbReference type="RefSeq" id="WP_189929374.1">
    <property type="nucleotide sequence ID" value="NZ_BNCD01000002.1"/>
</dbReference>
<dbReference type="CDD" id="cd07989">
    <property type="entry name" value="LPLAT_AGPAT-like"/>
    <property type="match status" value="1"/>
</dbReference>
<organism evidence="9 10">
    <name type="scientific">Streptomyces sulfonofaciens</name>
    <dbReference type="NCBI Taxonomy" id="68272"/>
    <lineage>
        <taxon>Bacteria</taxon>
        <taxon>Bacillati</taxon>
        <taxon>Actinomycetota</taxon>
        <taxon>Actinomycetes</taxon>
        <taxon>Kitasatosporales</taxon>
        <taxon>Streptomycetaceae</taxon>
        <taxon>Streptomyces</taxon>
    </lineage>
</organism>
<reference evidence="9" key="1">
    <citation type="journal article" date="2014" name="Int. J. Syst. Evol. Microbiol.">
        <title>Complete genome sequence of Corynebacterium casei LMG S-19264T (=DSM 44701T), isolated from a smear-ripened cheese.</title>
        <authorList>
            <consortium name="US DOE Joint Genome Institute (JGI-PGF)"/>
            <person name="Walter F."/>
            <person name="Albersmeier A."/>
            <person name="Kalinowski J."/>
            <person name="Ruckert C."/>
        </authorList>
    </citation>
    <scope>NUCLEOTIDE SEQUENCE</scope>
    <source>
        <strain evidence="9">JCM 5069</strain>
    </source>
</reference>
<name>A0A919FS85_9ACTN</name>
<keyword evidence="2" id="KW-0444">Lipid biosynthesis</keyword>
<reference evidence="9" key="2">
    <citation type="submission" date="2020-09" db="EMBL/GenBank/DDBJ databases">
        <authorList>
            <person name="Sun Q."/>
            <person name="Ohkuma M."/>
        </authorList>
    </citation>
    <scope>NUCLEOTIDE SEQUENCE</scope>
    <source>
        <strain evidence="9">JCM 5069</strain>
    </source>
</reference>
<gene>
    <name evidence="9" type="ORF">GCM10018793_06820</name>
</gene>
<evidence type="ECO:0000256" key="5">
    <source>
        <dbReference type="ARBA" id="ARBA00023315"/>
    </source>
</evidence>
<feature type="transmembrane region" description="Helical" evidence="7">
    <location>
        <begin position="35"/>
        <end position="53"/>
    </location>
</feature>
<dbReference type="AlphaFoldDB" id="A0A919FS85"/>